<dbReference type="EMBL" id="JAULJE010000015">
    <property type="protein sequence ID" value="KAK1334001.1"/>
    <property type="molecule type" value="Genomic_DNA"/>
</dbReference>
<evidence type="ECO:0000256" key="1">
    <source>
        <dbReference type="ARBA" id="ARBA00004613"/>
    </source>
</evidence>
<evidence type="ECO:0000313" key="6">
    <source>
        <dbReference type="EMBL" id="KAK1334001.1"/>
    </source>
</evidence>
<name>A0AA40HMJ7_CNENI</name>
<proteinExistence type="predicted"/>
<evidence type="ECO:0000259" key="5">
    <source>
        <dbReference type="PROSITE" id="PS50900"/>
    </source>
</evidence>
<dbReference type="Pfam" id="PF08686">
    <property type="entry name" value="PLAC"/>
    <property type="match status" value="1"/>
</dbReference>
<dbReference type="PANTHER" id="PTHR13723">
    <property type="entry name" value="ADAMTS A DISINTEGRIN AND METALLOPROTEASE WITH THROMBOSPONDIN MOTIFS PROTEASE"/>
    <property type="match status" value="1"/>
</dbReference>
<dbReference type="InterPro" id="IPR010909">
    <property type="entry name" value="PLAC"/>
</dbReference>
<keyword evidence="3" id="KW-0732">Signal</keyword>
<protein>
    <recommendedName>
        <fullName evidence="5">PLAC domain-containing protein</fullName>
    </recommendedName>
</protein>
<feature type="domain" description="PLAC" evidence="5">
    <location>
        <begin position="220"/>
        <end position="258"/>
    </location>
</feature>
<dbReference type="GO" id="GO:0031012">
    <property type="term" value="C:extracellular matrix"/>
    <property type="evidence" value="ECO:0007669"/>
    <property type="project" value="TreeGrafter"/>
</dbReference>
<dbReference type="InterPro" id="IPR050439">
    <property type="entry name" value="ADAMTS_ADAMTS-like"/>
</dbReference>
<organism evidence="6 7">
    <name type="scientific">Cnephaeus nilssonii</name>
    <name type="common">Northern bat</name>
    <name type="synonym">Eptesicus nilssonii</name>
    <dbReference type="NCBI Taxonomy" id="3371016"/>
    <lineage>
        <taxon>Eukaryota</taxon>
        <taxon>Metazoa</taxon>
        <taxon>Chordata</taxon>
        <taxon>Craniata</taxon>
        <taxon>Vertebrata</taxon>
        <taxon>Euteleostomi</taxon>
        <taxon>Mammalia</taxon>
        <taxon>Eutheria</taxon>
        <taxon>Laurasiatheria</taxon>
        <taxon>Chiroptera</taxon>
        <taxon>Yangochiroptera</taxon>
        <taxon>Vespertilionidae</taxon>
        <taxon>Cnephaeus</taxon>
    </lineage>
</organism>
<accession>A0AA40HMJ7</accession>
<dbReference type="Proteomes" id="UP001177744">
    <property type="component" value="Unassembled WGS sequence"/>
</dbReference>
<dbReference type="InterPro" id="IPR036383">
    <property type="entry name" value="TSP1_rpt_sf"/>
</dbReference>
<comment type="caution">
    <text evidence="6">The sequence shown here is derived from an EMBL/GenBank/DDBJ whole genome shotgun (WGS) entry which is preliminary data.</text>
</comment>
<gene>
    <name evidence="6" type="ORF">QTO34_004999</name>
</gene>
<dbReference type="GO" id="GO:0005576">
    <property type="term" value="C:extracellular region"/>
    <property type="evidence" value="ECO:0007669"/>
    <property type="project" value="UniProtKB-SubCell"/>
</dbReference>
<evidence type="ECO:0000256" key="4">
    <source>
        <dbReference type="ARBA" id="ARBA00022737"/>
    </source>
</evidence>
<evidence type="ECO:0000313" key="7">
    <source>
        <dbReference type="Proteomes" id="UP001177744"/>
    </source>
</evidence>
<sequence length="259" mass="28781">MIRHVYCKTSDGRVVPESQCQMETKPLAIHPCGDKNCPAHWLARTGSGWFSAKLLLIKPVWGQMVIDQSCQPLCHPPQRFTRWLLTKPLPPEPRGPCLASDPRPLTPSVPRPQCNTTCGRGVKKRLVLCMELANGKPQTRSGPECGLATKPPEESMCFERPCFKWYTSPWSECTKTCGAGVRMRDVKCYQGTDIVRGCDPLVKPVGRLACDLQPCPTEPPDDSCQDQPGTNCALAIKVNLCGHWYYSKACCRSCRPPHS</sequence>
<dbReference type="InterPro" id="IPR000884">
    <property type="entry name" value="TSP1_rpt"/>
</dbReference>
<reference evidence="6" key="1">
    <citation type="submission" date="2023-06" db="EMBL/GenBank/DDBJ databases">
        <title>Reference genome for the Northern bat (Eptesicus nilssonii), a most northern bat species.</title>
        <authorList>
            <person name="Laine V.N."/>
            <person name="Pulliainen A.T."/>
            <person name="Lilley T.M."/>
        </authorList>
    </citation>
    <scope>NUCLEOTIDE SEQUENCE</scope>
    <source>
        <strain evidence="6">BLF_Eptnil</strain>
        <tissue evidence="6">Kidney</tissue>
    </source>
</reference>
<evidence type="ECO:0000256" key="3">
    <source>
        <dbReference type="ARBA" id="ARBA00022729"/>
    </source>
</evidence>
<dbReference type="SMART" id="SM00209">
    <property type="entry name" value="TSP1"/>
    <property type="match status" value="2"/>
</dbReference>
<dbReference type="SUPFAM" id="SSF82895">
    <property type="entry name" value="TSP-1 type 1 repeat"/>
    <property type="match status" value="2"/>
</dbReference>
<dbReference type="Gene3D" id="2.20.100.10">
    <property type="entry name" value="Thrombospondin type-1 (TSP1) repeat"/>
    <property type="match status" value="1"/>
</dbReference>
<keyword evidence="4" id="KW-0677">Repeat</keyword>
<keyword evidence="7" id="KW-1185">Reference proteome</keyword>
<evidence type="ECO:0000256" key="2">
    <source>
        <dbReference type="ARBA" id="ARBA00022525"/>
    </source>
</evidence>
<dbReference type="PROSITE" id="PS50900">
    <property type="entry name" value="PLAC"/>
    <property type="match status" value="1"/>
</dbReference>
<dbReference type="PANTHER" id="PTHR13723:SF147">
    <property type="entry name" value="ADAMTS-LIKE PROTEIN 2"/>
    <property type="match status" value="1"/>
</dbReference>
<dbReference type="Pfam" id="PF19030">
    <property type="entry name" value="TSP1_ADAMTS"/>
    <property type="match status" value="2"/>
</dbReference>
<dbReference type="PROSITE" id="PS50092">
    <property type="entry name" value="TSP1"/>
    <property type="match status" value="1"/>
</dbReference>
<comment type="subcellular location">
    <subcellularLocation>
        <location evidence="1">Secreted</location>
    </subcellularLocation>
</comment>
<keyword evidence="2" id="KW-0964">Secreted</keyword>
<dbReference type="AlphaFoldDB" id="A0AA40HMJ7"/>